<gene>
    <name evidence="2" type="ORF">MNR06_00700</name>
</gene>
<protein>
    <submittedName>
        <fullName evidence="2">Fibronectin type III domain-containing protein</fullName>
    </submittedName>
</protein>
<dbReference type="InterPro" id="IPR036116">
    <property type="entry name" value="FN3_sf"/>
</dbReference>
<feature type="domain" description="Fibronectin type-III" evidence="1">
    <location>
        <begin position="578"/>
        <end position="681"/>
    </location>
</feature>
<dbReference type="Gene3D" id="2.60.40.10">
    <property type="entry name" value="Immunoglobulins"/>
    <property type="match status" value="1"/>
</dbReference>
<keyword evidence="3" id="KW-1185">Reference proteome</keyword>
<dbReference type="Proteomes" id="UP000830116">
    <property type="component" value="Chromosome"/>
</dbReference>
<dbReference type="RefSeq" id="WP_243537911.1">
    <property type="nucleotide sequence ID" value="NZ_CP093442.1"/>
</dbReference>
<evidence type="ECO:0000259" key="1">
    <source>
        <dbReference type="PROSITE" id="PS50853"/>
    </source>
</evidence>
<accession>A0ABY4CCS6</accession>
<dbReference type="PROSITE" id="PS50853">
    <property type="entry name" value="FN3"/>
    <property type="match status" value="1"/>
</dbReference>
<dbReference type="SUPFAM" id="SSF49265">
    <property type="entry name" value="Fibronectin type III"/>
    <property type="match status" value="1"/>
</dbReference>
<sequence>MPSDGVQLWAPQISGSVATAFYVDGSCHRQTQDVQFSLDQGASWLSANDSSLVSQFFLDCKTDKKFSFVLDLSSKSSVSALQIRSLVGASVSAVIEKNIALDTVLPTATLALDGGVTTLHSRDAILSATGDLDLFKVYLTDQAGCSGGGAWHQLQNMKLDWTFQGNGAQTIYYKFIDFARNESVCQSLNVTIDSSLLAPTALSIAFPLQLESNEVTPSVKIEGLDPGDLVFVYTSSDCSDSTLASSGFSAGTSLILNATILGADGDYQFFAKRRNSFGADSACSTASASYRLDRIAPAAVNPSINAGALITNNQLVSVQLATSEPPHEYYMTANADCTTGGTWAAFQAEITDWNLGVGDGNKTVRVKVRDIAGNNSSCQSVSINLDTTPPDILGLTNSVTPVPSKTWNWSCSEEPCTYEFLVDTVPTTDLSNGFFNSNKTYTIAESEVDAIYYLHIRAKDSAGNISGVYHYKAVVGNFPDAPTSISLVTPASNVSNVTTPSVLVGGVSATNTITLHGLEDCSDAAIVTGTVPGGQSQLILNPTLTVDQVYRFYAKAYNGSNYSGCSLVSLNYTLDRVAPTAVTSLVDGAFSLRNYSPIITWSASTDSLSGVSNYEIQLESISPLTVVTSWLSIGNVDEYAFTGLSLTAGNSYRVRVRTKDLAGNISTETVSDGWSINADNTLAGPLCFTSGNTLGKVNSAIVEGNTIYVGGQFSKVGKCHGGLIRTTDTGTFEEGYNLAGTVSGIIPDGQGGYFVYGLFSLVQGAYSTDNILRLKSDLTVDVSFNLSVNGAINAAAVSSGVLFIGGGFSSVGGVSRANFASVDISSVSSPSILAAVSVNSSVSGLGIDNGYLYIWGSFGSIQGIAKSQLARIDITNPVSPTVDSAFGVSIDGSISALAFDANSVFVGGSFSKVDNVESRSLTVYNKAANTWQKIGTNFYYNGNAYYYSVTSLLVKDAKLYATDGYSFLRLNSTTYSVEAVLSGVPSIAGTGNTGVIVAQANQFSEVNPITMSLTGTFTSLISGGSGKVALKAGNKFLIGGSFVTADTVSRNNLAAINFSDGSLLPWQPSASSYVHSMAKNGNTIAVGGEFTSVSNINRGRFALLDKNSGNVLPESFSFDSYINGLLWDGDRIFAGGAFNGINGTSRVRLGAIDISSGSLLNWDPFPSSTVRQIHKLGTKYIVAGDFTTMQSQSRPGIAMFDVNDLSLLTTNITTSLSSRISTDNGKVVITGAAVAGSSRLLSLFDADMNLIWNTTTSFTSSYYSKPVIGEGVVAVSMNASTSRSIESTVIKAYSVFLANANTSTFNLLPWNPVLGYDSEPLVVTTDAVLVGGSFRKANRVPRSGFAILPRTGDGTPTK</sequence>
<dbReference type="InterPro" id="IPR003961">
    <property type="entry name" value="FN3_dom"/>
</dbReference>
<evidence type="ECO:0000313" key="2">
    <source>
        <dbReference type="EMBL" id="UOF01471.1"/>
    </source>
</evidence>
<dbReference type="EMBL" id="CP093442">
    <property type="protein sequence ID" value="UOF01471.1"/>
    <property type="molecule type" value="Genomic_DNA"/>
</dbReference>
<organism evidence="2 3">
    <name type="scientific">Bdellovibrio reynosensis</name>
    <dbReference type="NCBI Taxonomy" id="2835041"/>
    <lineage>
        <taxon>Bacteria</taxon>
        <taxon>Pseudomonadati</taxon>
        <taxon>Bdellovibrionota</taxon>
        <taxon>Bdellovibrionia</taxon>
        <taxon>Bdellovibrionales</taxon>
        <taxon>Pseudobdellovibrionaceae</taxon>
        <taxon>Bdellovibrio</taxon>
    </lineage>
</organism>
<dbReference type="SUPFAM" id="SSF50998">
    <property type="entry name" value="Quinoprotein alcohol dehydrogenase-like"/>
    <property type="match status" value="1"/>
</dbReference>
<dbReference type="CDD" id="cd00063">
    <property type="entry name" value="FN3"/>
    <property type="match status" value="1"/>
</dbReference>
<proteinExistence type="predicted"/>
<dbReference type="InterPro" id="IPR011047">
    <property type="entry name" value="Quinoprotein_ADH-like_sf"/>
</dbReference>
<evidence type="ECO:0000313" key="3">
    <source>
        <dbReference type="Proteomes" id="UP000830116"/>
    </source>
</evidence>
<dbReference type="InterPro" id="IPR013783">
    <property type="entry name" value="Ig-like_fold"/>
</dbReference>
<reference evidence="2" key="1">
    <citation type="submission" date="2022-03" db="EMBL/GenBank/DDBJ databases">
        <title>Genome Identification and Characterization of new species Bdellovibrio reynosense LBG001 sp. nov. from a Mexico soil sample.</title>
        <authorList>
            <person name="Camilli A."/>
            <person name="Ajao Y."/>
            <person name="Guo X."/>
        </authorList>
    </citation>
    <scope>NUCLEOTIDE SEQUENCE</scope>
    <source>
        <strain evidence="2">LBG001</strain>
    </source>
</reference>
<name>A0ABY4CCS6_9BACT</name>